<proteinExistence type="inferred from homology"/>
<comment type="similarity">
    <text evidence="1">Belongs to the ROK (NagC/XylR) family.</text>
</comment>
<dbReference type="PANTHER" id="PTHR18964">
    <property type="entry name" value="ROK (REPRESSOR, ORF, KINASE) FAMILY"/>
    <property type="match status" value="1"/>
</dbReference>
<dbReference type="SUPFAM" id="SSF53067">
    <property type="entry name" value="Actin-like ATPase domain"/>
    <property type="match status" value="1"/>
</dbReference>
<reference evidence="3 4" key="1">
    <citation type="submission" date="2018-10" db="EMBL/GenBank/DDBJ databases">
        <title>Sequencing the genomes of 1000 actinobacteria strains.</title>
        <authorList>
            <person name="Klenk H.-P."/>
        </authorList>
    </citation>
    <scope>NUCLEOTIDE SEQUENCE [LARGE SCALE GENOMIC DNA]</scope>
    <source>
        <strain evidence="3 4">DSM 44343</strain>
    </source>
</reference>
<dbReference type="Gene3D" id="1.10.10.10">
    <property type="entry name" value="Winged helix-like DNA-binding domain superfamily/Winged helix DNA-binding domain"/>
    <property type="match status" value="1"/>
</dbReference>
<protein>
    <submittedName>
        <fullName evidence="3">Putative NBD/HSP70 family sugar kinase</fullName>
    </submittedName>
</protein>
<dbReference type="InterPro" id="IPR036388">
    <property type="entry name" value="WH-like_DNA-bd_sf"/>
</dbReference>
<dbReference type="AlphaFoldDB" id="A0A495JZR9"/>
<accession>A0A495JZR9</accession>
<dbReference type="Proteomes" id="UP000274762">
    <property type="component" value="Unassembled WGS sequence"/>
</dbReference>
<evidence type="ECO:0000256" key="1">
    <source>
        <dbReference type="ARBA" id="ARBA00006479"/>
    </source>
</evidence>
<dbReference type="EMBL" id="RBKV01000001">
    <property type="protein sequence ID" value="RKR93699.1"/>
    <property type="molecule type" value="Genomic_DNA"/>
</dbReference>
<dbReference type="Pfam" id="PF00480">
    <property type="entry name" value="ROK"/>
    <property type="match status" value="1"/>
</dbReference>
<organism evidence="3 4">
    <name type="scientific">Williamsia marianensis</name>
    <dbReference type="NCBI Taxonomy" id="85044"/>
    <lineage>
        <taxon>Bacteria</taxon>
        <taxon>Bacillati</taxon>
        <taxon>Actinomycetota</taxon>
        <taxon>Actinomycetes</taxon>
        <taxon>Mycobacteriales</taxon>
        <taxon>Nocardiaceae</taxon>
        <taxon>Williamsia</taxon>
    </lineage>
</organism>
<keyword evidence="3" id="KW-0808">Transferase</keyword>
<evidence type="ECO:0000313" key="3">
    <source>
        <dbReference type="EMBL" id="RKR93699.1"/>
    </source>
</evidence>
<dbReference type="RefSeq" id="WP_062796757.1">
    <property type="nucleotide sequence ID" value="NZ_CBCRXS010000001.1"/>
</dbReference>
<evidence type="ECO:0000256" key="2">
    <source>
        <dbReference type="SAM" id="MobiDB-lite"/>
    </source>
</evidence>
<keyword evidence="3" id="KW-0418">Kinase</keyword>
<dbReference type="SUPFAM" id="SSF46785">
    <property type="entry name" value="Winged helix' DNA-binding domain"/>
    <property type="match status" value="1"/>
</dbReference>
<dbReference type="PANTHER" id="PTHR18964:SF149">
    <property type="entry name" value="BIFUNCTIONAL UDP-N-ACETYLGLUCOSAMINE 2-EPIMERASE_N-ACETYLMANNOSAMINE KINASE"/>
    <property type="match status" value="1"/>
</dbReference>
<feature type="compositionally biased region" description="Pro residues" evidence="2">
    <location>
        <begin position="45"/>
        <end position="55"/>
    </location>
</feature>
<sequence length="462" mass="48214">MTATLDHRIATPVRPSARPNVPETQRSGVRQGGPAGSRIGSPARPAHPQPAPGQKPAPAKFGGTRAGIHVATPQLHLSTKPAAVVLRAARLHGPVFRDAASAASGLSISTVNRQVSALLKAGLLRERADLAPAGAIGRPRLPFELNTAEYLTVGIHIGLKVTSITTHDLFHRVVGAIQIPTPAADTPEQTLTSIGLSAKRFLSRWQNKRVLWAGVALAGRVDNGGRVSHSRLNWQSAPVGEVLASVIGLPISVASHVEAMAAAELLLNPQAELLVDPGQEGGSFVYFYARETVGIAFTVGGSVYTPTAGPPEIGHFPAGRTELLDPHRTGRLEPTVSDTGVVDAAIAAGLTIETVEDVHQLAAAGNDVARAILTERAEVLGRAVGLISDIFNPDHVVLGGQAFTDAPSTLPVVARAVRETSVSERRDVRVSRSGATVQQQAAGAVSLDAIYSDPIEALSRSL</sequence>
<dbReference type="InterPro" id="IPR043129">
    <property type="entry name" value="ATPase_NBD"/>
</dbReference>
<gene>
    <name evidence="3" type="ORF">DFJ75_0484</name>
</gene>
<dbReference type="Gene3D" id="3.30.420.40">
    <property type="match status" value="2"/>
</dbReference>
<evidence type="ECO:0000313" key="4">
    <source>
        <dbReference type="Proteomes" id="UP000274762"/>
    </source>
</evidence>
<dbReference type="InterPro" id="IPR036390">
    <property type="entry name" value="WH_DNA-bd_sf"/>
</dbReference>
<dbReference type="InterPro" id="IPR000600">
    <property type="entry name" value="ROK"/>
</dbReference>
<dbReference type="GO" id="GO:0016301">
    <property type="term" value="F:kinase activity"/>
    <property type="evidence" value="ECO:0007669"/>
    <property type="project" value="UniProtKB-KW"/>
</dbReference>
<name>A0A495JZR9_WILMA</name>
<comment type="caution">
    <text evidence="3">The sequence shown here is derived from an EMBL/GenBank/DDBJ whole genome shotgun (WGS) entry which is preliminary data.</text>
</comment>
<feature type="region of interest" description="Disordered" evidence="2">
    <location>
        <begin position="1"/>
        <end position="60"/>
    </location>
</feature>